<reference evidence="2" key="1">
    <citation type="submission" date="2020-08" db="EMBL/GenBank/DDBJ databases">
        <title>Multicomponent nature underlies the extraordinary mechanical properties of spider dragline silk.</title>
        <authorList>
            <person name="Kono N."/>
            <person name="Nakamura H."/>
            <person name="Mori M."/>
            <person name="Yoshida Y."/>
            <person name="Ohtoshi R."/>
            <person name="Malay A.D."/>
            <person name="Moran D.A.P."/>
            <person name="Tomita M."/>
            <person name="Numata K."/>
            <person name="Arakawa K."/>
        </authorList>
    </citation>
    <scope>NUCLEOTIDE SEQUENCE</scope>
</reference>
<dbReference type="AlphaFoldDB" id="A0A8X6XYM2"/>
<name>A0A8X6XYM2_9ARAC</name>
<dbReference type="Proteomes" id="UP000886998">
    <property type="component" value="Unassembled WGS sequence"/>
</dbReference>
<evidence type="ECO:0000256" key="1">
    <source>
        <dbReference type="SAM" id="MobiDB-lite"/>
    </source>
</evidence>
<organism evidence="2 3">
    <name type="scientific">Trichonephila inaurata madagascariensis</name>
    <dbReference type="NCBI Taxonomy" id="2747483"/>
    <lineage>
        <taxon>Eukaryota</taxon>
        <taxon>Metazoa</taxon>
        <taxon>Ecdysozoa</taxon>
        <taxon>Arthropoda</taxon>
        <taxon>Chelicerata</taxon>
        <taxon>Arachnida</taxon>
        <taxon>Araneae</taxon>
        <taxon>Araneomorphae</taxon>
        <taxon>Entelegynae</taxon>
        <taxon>Araneoidea</taxon>
        <taxon>Nephilidae</taxon>
        <taxon>Trichonephila</taxon>
        <taxon>Trichonephila inaurata</taxon>
    </lineage>
</organism>
<feature type="compositionally biased region" description="Basic and acidic residues" evidence="1">
    <location>
        <begin position="48"/>
        <end position="63"/>
    </location>
</feature>
<dbReference type="OrthoDB" id="6434649at2759"/>
<protein>
    <submittedName>
        <fullName evidence="2">Uncharacterized protein</fullName>
    </submittedName>
</protein>
<evidence type="ECO:0000313" key="2">
    <source>
        <dbReference type="EMBL" id="GFY59786.1"/>
    </source>
</evidence>
<proteinExistence type="predicted"/>
<comment type="caution">
    <text evidence="2">The sequence shown here is derived from an EMBL/GenBank/DDBJ whole genome shotgun (WGS) entry which is preliminary data.</text>
</comment>
<feature type="region of interest" description="Disordered" evidence="1">
    <location>
        <begin position="31"/>
        <end position="72"/>
    </location>
</feature>
<dbReference type="EMBL" id="BMAV01012812">
    <property type="protein sequence ID" value="GFY59786.1"/>
    <property type="molecule type" value="Genomic_DNA"/>
</dbReference>
<keyword evidence="3" id="KW-1185">Reference proteome</keyword>
<evidence type="ECO:0000313" key="3">
    <source>
        <dbReference type="Proteomes" id="UP000886998"/>
    </source>
</evidence>
<accession>A0A8X6XYM2</accession>
<gene>
    <name evidence="2" type="primary">AVEN_154075_1</name>
    <name evidence="2" type="ORF">TNIN_109351</name>
</gene>
<sequence>MNHLRRHTSPTETVARQHVLGAVEGELRGLEQEARDPGTPVTAGLEGAEEHVPSREEEAHRVADEDEDEEPYDGAQALAHLGFCGKKSYIRSVVWKNMLHI</sequence>